<feature type="domain" description="HTH araC/xylS-type" evidence="4">
    <location>
        <begin position="227"/>
        <end position="328"/>
    </location>
</feature>
<evidence type="ECO:0000313" key="6">
    <source>
        <dbReference type="Proteomes" id="UP000292627"/>
    </source>
</evidence>
<gene>
    <name evidence="5" type="ORF">EA660_15845</name>
</gene>
<accession>A0A4Q8L621</accession>
<dbReference type="Pfam" id="PF12833">
    <property type="entry name" value="HTH_18"/>
    <property type="match status" value="1"/>
</dbReference>
<keyword evidence="3" id="KW-0804">Transcription</keyword>
<dbReference type="GO" id="GO:0003700">
    <property type="term" value="F:DNA-binding transcription factor activity"/>
    <property type="evidence" value="ECO:0007669"/>
    <property type="project" value="InterPro"/>
</dbReference>
<evidence type="ECO:0000256" key="3">
    <source>
        <dbReference type="ARBA" id="ARBA00023163"/>
    </source>
</evidence>
<protein>
    <submittedName>
        <fullName evidence="5">Helix-turn-helix domain-containing protein</fullName>
    </submittedName>
</protein>
<evidence type="ECO:0000256" key="2">
    <source>
        <dbReference type="ARBA" id="ARBA00023125"/>
    </source>
</evidence>
<dbReference type="EMBL" id="SHMC01000007">
    <property type="protein sequence ID" value="TAA21962.1"/>
    <property type="molecule type" value="Genomic_DNA"/>
</dbReference>
<keyword evidence="2" id="KW-0238">DNA-binding</keyword>
<dbReference type="SUPFAM" id="SSF46689">
    <property type="entry name" value="Homeodomain-like"/>
    <property type="match status" value="1"/>
</dbReference>
<evidence type="ECO:0000313" key="5">
    <source>
        <dbReference type="EMBL" id="TAA21962.1"/>
    </source>
</evidence>
<name>A0A4Q8L621_9GAMM</name>
<proteinExistence type="predicted"/>
<comment type="caution">
    <text evidence="5">The sequence shown here is derived from an EMBL/GenBank/DDBJ whole genome shotgun (WGS) entry which is preliminary data.</text>
</comment>
<dbReference type="Gene3D" id="1.10.10.60">
    <property type="entry name" value="Homeodomain-like"/>
    <property type="match status" value="1"/>
</dbReference>
<dbReference type="SMART" id="SM00342">
    <property type="entry name" value="HTH_ARAC"/>
    <property type="match status" value="1"/>
</dbReference>
<dbReference type="InterPro" id="IPR018060">
    <property type="entry name" value="HTH_AraC"/>
</dbReference>
<dbReference type="PANTHER" id="PTHR46796">
    <property type="entry name" value="HTH-TYPE TRANSCRIPTIONAL ACTIVATOR RHAS-RELATED"/>
    <property type="match status" value="1"/>
</dbReference>
<dbReference type="GO" id="GO:0043565">
    <property type="term" value="F:sequence-specific DNA binding"/>
    <property type="evidence" value="ECO:0007669"/>
    <property type="project" value="InterPro"/>
</dbReference>
<dbReference type="PROSITE" id="PS01124">
    <property type="entry name" value="HTH_ARAC_FAMILY_2"/>
    <property type="match status" value="1"/>
</dbReference>
<organism evidence="5 6">
    <name type="scientific">Pseudoxanthomonas winnipegensis</name>
    <dbReference type="NCBI Taxonomy" id="2480810"/>
    <lineage>
        <taxon>Bacteria</taxon>
        <taxon>Pseudomonadati</taxon>
        <taxon>Pseudomonadota</taxon>
        <taxon>Gammaproteobacteria</taxon>
        <taxon>Lysobacterales</taxon>
        <taxon>Lysobacteraceae</taxon>
        <taxon>Pseudoxanthomonas</taxon>
    </lineage>
</organism>
<reference evidence="5 6" key="1">
    <citation type="submission" date="2019-02" db="EMBL/GenBank/DDBJ databases">
        <title>WGS of Pseudoxanthomonas species novum from clinical isolates.</title>
        <authorList>
            <person name="Bernier A.-M."/>
            <person name="Bernard K."/>
            <person name="Vachon A."/>
        </authorList>
    </citation>
    <scope>NUCLEOTIDE SEQUENCE [LARGE SCALE GENOMIC DNA]</scope>
    <source>
        <strain evidence="5 6">NML171200</strain>
    </source>
</reference>
<sequence>MEDARSKRISKVDQAGGAPLDLATLAGVLKVCDLDVVLLERHAARPTVETFIDQDALVYSVGTTFRFRGRFTLPPDWCLFGYVHQTEPHASWCHGVDMETGVALTVLPGASSEFVLGAGSRLTLVLTPQSALRQHLSELGLGPSLPAVGQYVRLFKPSGEATARRLEQLATRLARRVREPGPPPGQGDRQEGASAYVRAHLMAKFAAAPTDRPRCSRGRLMHYRILRRAEDFMRLHLHRNVYMQEICDAVGVSERTLRYTFDDLLGISPNRYLSMLRLSIANRSLSAGDASRHSVKSIALNCGLWDLSKFAGKYRQLFGELPSDTLLRSPPVGLWRM</sequence>
<dbReference type="InterPro" id="IPR009057">
    <property type="entry name" value="Homeodomain-like_sf"/>
</dbReference>
<dbReference type="Proteomes" id="UP000292627">
    <property type="component" value="Unassembled WGS sequence"/>
</dbReference>
<evidence type="ECO:0000256" key="1">
    <source>
        <dbReference type="ARBA" id="ARBA00023015"/>
    </source>
</evidence>
<dbReference type="OrthoDB" id="6003540at2"/>
<dbReference type="InterPro" id="IPR050204">
    <property type="entry name" value="AraC_XylS_family_regulators"/>
</dbReference>
<evidence type="ECO:0000259" key="4">
    <source>
        <dbReference type="PROSITE" id="PS01124"/>
    </source>
</evidence>
<dbReference type="PANTHER" id="PTHR46796:SF12">
    <property type="entry name" value="HTH-TYPE DNA-BINDING TRANSCRIPTIONAL ACTIVATOR EUTR"/>
    <property type="match status" value="1"/>
</dbReference>
<dbReference type="AlphaFoldDB" id="A0A4Q8L621"/>
<keyword evidence="1" id="KW-0805">Transcription regulation</keyword>